<gene>
    <name evidence="1" type="ORF">CNX65_09100</name>
</gene>
<accession>A0A290Z361</accession>
<dbReference type="AlphaFoldDB" id="A0A290Z361"/>
<dbReference type="KEGG" id="apre:CNX65_09100"/>
<keyword evidence="2" id="KW-1185">Reference proteome</keyword>
<evidence type="ECO:0000313" key="2">
    <source>
        <dbReference type="Proteomes" id="UP000218505"/>
    </source>
</evidence>
<name>A0A290Z361_9PSEU</name>
<sequence>MTLVGAAIAGSALVGTTACTAPSDSPVLGTGSLGPQLTSTTEVADWVRERTGECEAPEARTIAEFAEFVGPLRADLYAPFVAEWGTCAVEPYERLGLVVFHRERMADFQRAWQRAVEEEKVSGDPDFGFGNGFALSGTLGLESLGLHHLRCGPVEGQDLGHVLPADVEGCVYSRPEGHHHG</sequence>
<proteinExistence type="predicted"/>
<dbReference type="EMBL" id="CP023445">
    <property type="protein sequence ID" value="ATE53432.1"/>
    <property type="molecule type" value="Genomic_DNA"/>
</dbReference>
<organism evidence="1 2">
    <name type="scientific">Actinosynnema pretiosum</name>
    <dbReference type="NCBI Taxonomy" id="42197"/>
    <lineage>
        <taxon>Bacteria</taxon>
        <taxon>Bacillati</taxon>
        <taxon>Actinomycetota</taxon>
        <taxon>Actinomycetes</taxon>
        <taxon>Pseudonocardiales</taxon>
        <taxon>Pseudonocardiaceae</taxon>
        <taxon>Actinosynnema</taxon>
    </lineage>
</organism>
<protein>
    <submittedName>
        <fullName evidence="1">Uncharacterized protein</fullName>
    </submittedName>
</protein>
<dbReference type="Proteomes" id="UP000218505">
    <property type="component" value="Chromosome"/>
</dbReference>
<reference evidence="1" key="1">
    <citation type="submission" date="2017-09" db="EMBL/GenBank/DDBJ databases">
        <title>Complete Genome Sequence of ansamitocin-producing Bacterium Actinosynnema pretiosum X47.</title>
        <authorList>
            <person name="Cao G."/>
            <person name="Zong G."/>
            <person name="Zhong C."/>
            <person name="Fu J."/>
        </authorList>
    </citation>
    <scope>NUCLEOTIDE SEQUENCE [LARGE SCALE GENOMIC DNA]</scope>
    <source>
        <strain evidence="1">X47</strain>
    </source>
</reference>
<evidence type="ECO:0000313" key="1">
    <source>
        <dbReference type="EMBL" id="ATE53432.1"/>
    </source>
</evidence>